<evidence type="ECO:0008006" key="4">
    <source>
        <dbReference type="Google" id="ProtNLM"/>
    </source>
</evidence>
<dbReference type="OrthoDB" id="354304at2759"/>
<feature type="compositionally biased region" description="Low complexity" evidence="1">
    <location>
        <begin position="179"/>
        <end position="189"/>
    </location>
</feature>
<dbReference type="Pfam" id="PF00300">
    <property type="entry name" value="His_Phos_1"/>
    <property type="match status" value="1"/>
</dbReference>
<evidence type="ECO:0000256" key="1">
    <source>
        <dbReference type="SAM" id="MobiDB-lite"/>
    </source>
</evidence>
<protein>
    <recommendedName>
        <fullName evidence="4">Phosphoglycerate mutase-like protein</fullName>
    </recommendedName>
</protein>
<dbReference type="EMBL" id="JAHRHY010000006">
    <property type="protein sequence ID" value="KAG9068885.1"/>
    <property type="molecule type" value="Genomic_DNA"/>
</dbReference>
<dbReference type="Proteomes" id="UP000707451">
    <property type="component" value="Unassembled WGS sequence"/>
</dbReference>
<reference evidence="2" key="1">
    <citation type="submission" date="2021-06" db="EMBL/GenBank/DDBJ databases">
        <title>Genome Sequence of Mortierella hyaline Strain SCG-10, a Cold-Adapted, Nitrate-Reducing Fungus Isolated from Soil in Minnesota, USA.</title>
        <authorList>
            <person name="Aldossari N."/>
        </authorList>
    </citation>
    <scope>NUCLEOTIDE SEQUENCE</scope>
    <source>
        <strain evidence="2">SCG-10</strain>
    </source>
</reference>
<keyword evidence="3" id="KW-1185">Reference proteome</keyword>
<dbReference type="SUPFAM" id="SSF53254">
    <property type="entry name" value="Phosphoglycerate mutase-like"/>
    <property type="match status" value="1"/>
</dbReference>
<dbReference type="InterPro" id="IPR029033">
    <property type="entry name" value="His_PPase_superfam"/>
</dbReference>
<comment type="caution">
    <text evidence="2">The sequence shown here is derived from an EMBL/GenBank/DDBJ whole genome shotgun (WGS) entry which is preliminary data.</text>
</comment>
<gene>
    <name evidence="2" type="ORF">KI688_011174</name>
</gene>
<proteinExistence type="predicted"/>
<evidence type="ECO:0000313" key="3">
    <source>
        <dbReference type="Proteomes" id="UP000707451"/>
    </source>
</evidence>
<feature type="region of interest" description="Disordered" evidence="1">
    <location>
        <begin position="168"/>
        <end position="191"/>
    </location>
</feature>
<evidence type="ECO:0000313" key="2">
    <source>
        <dbReference type="EMBL" id="KAG9068885.1"/>
    </source>
</evidence>
<organism evidence="2 3">
    <name type="scientific">Linnemannia hyalina</name>
    <dbReference type="NCBI Taxonomy" id="64524"/>
    <lineage>
        <taxon>Eukaryota</taxon>
        <taxon>Fungi</taxon>
        <taxon>Fungi incertae sedis</taxon>
        <taxon>Mucoromycota</taxon>
        <taxon>Mortierellomycotina</taxon>
        <taxon>Mortierellomycetes</taxon>
        <taxon>Mortierellales</taxon>
        <taxon>Mortierellaceae</taxon>
        <taxon>Linnemannia</taxon>
    </lineage>
</organism>
<dbReference type="SMART" id="SM00855">
    <property type="entry name" value="PGAM"/>
    <property type="match status" value="1"/>
</dbReference>
<dbReference type="InterPro" id="IPR013078">
    <property type="entry name" value="His_Pase_superF_clade-1"/>
</dbReference>
<sequence>MKFVLFRHGHSLANQESRIVSSLENGTRTDGGPEGTGFGLSSKGRLEVAETATTLADHIITTSTQTQNRARVRILTSPFQRTLNTASIIKSQFRTSFSPLQDTITLELGLTITQDLRERFFGEFEMRTPSEDLYNQVWAADAQNPFHELFGVESVVDVTRRVTGVIRSQEERGEEQQEQQEQQGQQEQQEQQEGEEVWVVLVSHGDSLQILQTAMRGWSGDRHRQLDHLETANWRVVEWCPELQAAHQSHSSRS</sequence>
<dbReference type="AlphaFoldDB" id="A0A9P7XX49"/>
<name>A0A9P7XX49_9FUNG</name>
<dbReference type="PANTHER" id="PTHR47821">
    <property type="entry name" value="PHOSPHOGLYCERATE MUTASE FAMILY PROTEIN"/>
    <property type="match status" value="1"/>
</dbReference>
<dbReference type="Gene3D" id="3.40.50.1240">
    <property type="entry name" value="Phosphoglycerate mutase-like"/>
    <property type="match status" value="1"/>
</dbReference>
<dbReference type="CDD" id="cd07040">
    <property type="entry name" value="HP"/>
    <property type="match status" value="1"/>
</dbReference>
<accession>A0A9P7XX49</accession>
<dbReference type="PANTHER" id="PTHR47821:SF2">
    <property type="entry name" value="PHOSPHOGLYCERATE MUTASE FAMILY PROTEIN"/>
    <property type="match status" value="1"/>
</dbReference>